<name>A0A7R9A8T9_9CRUS</name>
<feature type="compositionally biased region" description="Basic and acidic residues" evidence="1">
    <location>
        <begin position="200"/>
        <end position="210"/>
    </location>
</feature>
<evidence type="ECO:0000313" key="4">
    <source>
        <dbReference type="Proteomes" id="UP000677054"/>
    </source>
</evidence>
<protein>
    <recommendedName>
        <fullName evidence="2">DUF7044 domain-containing protein</fullName>
    </recommendedName>
</protein>
<dbReference type="EMBL" id="CAJPEV010002335">
    <property type="protein sequence ID" value="CAG0896563.1"/>
    <property type="molecule type" value="Genomic_DNA"/>
</dbReference>
<proteinExistence type="predicted"/>
<evidence type="ECO:0000259" key="2">
    <source>
        <dbReference type="Pfam" id="PF23071"/>
    </source>
</evidence>
<dbReference type="AlphaFoldDB" id="A0A7R9A8T9"/>
<keyword evidence="4" id="KW-1185">Reference proteome</keyword>
<organism evidence="3">
    <name type="scientific">Darwinula stevensoni</name>
    <dbReference type="NCBI Taxonomy" id="69355"/>
    <lineage>
        <taxon>Eukaryota</taxon>
        <taxon>Metazoa</taxon>
        <taxon>Ecdysozoa</taxon>
        <taxon>Arthropoda</taxon>
        <taxon>Crustacea</taxon>
        <taxon>Oligostraca</taxon>
        <taxon>Ostracoda</taxon>
        <taxon>Podocopa</taxon>
        <taxon>Podocopida</taxon>
        <taxon>Darwinulocopina</taxon>
        <taxon>Darwinuloidea</taxon>
        <taxon>Darwinulidae</taxon>
        <taxon>Darwinula</taxon>
    </lineage>
</organism>
<dbReference type="InterPro" id="IPR055472">
    <property type="entry name" value="DUF7044"/>
</dbReference>
<feature type="region of interest" description="Disordered" evidence="1">
    <location>
        <begin position="230"/>
        <end position="251"/>
    </location>
</feature>
<dbReference type="Pfam" id="PF23071">
    <property type="entry name" value="DUF7044"/>
    <property type="match status" value="1"/>
</dbReference>
<sequence length="312" mass="35583">MEIVFVLEACPVPYVIRGAWYSREWGRDTVTEFDAISMSDRGECHDMLKTHNDNFTFVFLDSSSCYHCVQILVRTVNIIEKREKSVQMWKFEFEDAGMYQYGQTPVGPGLHDHTSMVILLNGVCETDIFQSLVSTLARHFPRGNTSNVPFQNKVLLLVWTLANRDSFRELGDRFNMSRGGAHNIYEQEEEDEEEEDEDDYDKHHDPHSDSDPGDASDKLPVIRLLYARGKQKRQSIMQKPQNDKPQKGCVNPPDDEEVVVALPTLFTGTGAGQSPVLFTGTRYSPILLTKTRRSSMLFTATSPPKHINLYQP</sequence>
<feature type="domain" description="DUF7044" evidence="2">
    <location>
        <begin position="9"/>
        <end position="84"/>
    </location>
</feature>
<feature type="compositionally biased region" description="Acidic residues" evidence="1">
    <location>
        <begin position="186"/>
        <end position="199"/>
    </location>
</feature>
<dbReference type="EMBL" id="LR901852">
    <property type="protein sequence ID" value="CAD7249513.1"/>
    <property type="molecule type" value="Genomic_DNA"/>
</dbReference>
<reference evidence="3" key="1">
    <citation type="submission" date="2020-11" db="EMBL/GenBank/DDBJ databases">
        <authorList>
            <person name="Tran Van P."/>
        </authorList>
    </citation>
    <scope>NUCLEOTIDE SEQUENCE</scope>
</reference>
<dbReference type="Proteomes" id="UP000677054">
    <property type="component" value="Unassembled WGS sequence"/>
</dbReference>
<accession>A0A7R9A8T9</accession>
<evidence type="ECO:0000256" key="1">
    <source>
        <dbReference type="SAM" id="MobiDB-lite"/>
    </source>
</evidence>
<evidence type="ECO:0000313" key="3">
    <source>
        <dbReference type="EMBL" id="CAD7249513.1"/>
    </source>
</evidence>
<feature type="region of interest" description="Disordered" evidence="1">
    <location>
        <begin position="178"/>
        <end position="217"/>
    </location>
</feature>
<dbReference type="OrthoDB" id="6382705at2759"/>
<gene>
    <name evidence="3" type="ORF">DSTB1V02_LOCUS9308</name>
</gene>